<keyword evidence="3" id="KW-1185">Reference proteome</keyword>
<dbReference type="InParanoid" id="G0VAX8"/>
<evidence type="ECO:0000313" key="2">
    <source>
        <dbReference type="EMBL" id="CCC68100.1"/>
    </source>
</evidence>
<feature type="region of interest" description="Disordered" evidence="1">
    <location>
        <begin position="200"/>
        <end position="222"/>
    </location>
</feature>
<evidence type="ECO:0000256" key="1">
    <source>
        <dbReference type="SAM" id="MobiDB-lite"/>
    </source>
</evidence>
<dbReference type="HOGENOM" id="CLU_048955_2_1_1"/>
<dbReference type="Proteomes" id="UP000001640">
    <property type="component" value="Chromosome 2"/>
</dbReference>
<accession>G0VAX8</accession>
<dbReference type="RefSeq" id="XP_003674478.1">
    <property type="nucleotide sequence ID" value="XM_003674430.1"/>
</dbReference>
<dbReference type="OMA" id="KVCTEER"/>
<dbReference type="Pfam" id="PF04641">
    <property type="entry name" value="Rtf2"/>
    <property type="match status" value="1"/>
</dbReference>
<reference evidence="2 3" key="1">
    <citation type="journal article" date="2011" name="Proc. Natl. Acad. Sci. U.S.A.">
        <title>Evolutionary erosion of yeast sex chromosomes by mating-type switching accidents.</title>
        <authorList>
            <person name="Gordon J.L."/>
            <person name="Armisen D."/>
            <person name="Proux-Wera E."/>
            <person name="Oheigeartaigh S.S."/>
            <person name="Byrne K.P."/>
            <person name="Wolfe K.H."/>
        </authorList>
    </citation>
    <scope>NUCLEOTIDE SEQUENCE [LARGE SCALE GENOMIC DNA]</scope>
    <source>
        <strain evidence="3">ATCC 76901 / BCRC 22586 / CBS 4309 / NBRC 1992 / NRRL Y-12630</strain>
    </source>
</reference>
<dbReference type="STRING" id="1064592.G0VAX8"/>
<dbReference type="eggNOG" id="KOG3113">
    <property type="taxonomic scope" value="Eukaryota"/>
</dbReference>
<dbReference type="GO" id="GO:0005634">
    <property type="term" value="C:nucleus"/>
    <property type="evidence" value="ECO:0007669"/>
    <property type="project" value="TreeGrafter"/>
</dbReference>
<dbReference type="AlphaFoldDB" id="G0VAX8"/>
<sequence>MGNDGGSINKAHNLKLTFETSSKNESLDVKEFNDNSKWKICRLSGKKLRLPVVSDYKGNIFNKDAVLEWLLSPSKEEYSQELIKKFAHIKKLNDVIELQNLEEAYCKGEEDEDLIPIGLKCKFGDDLLGSSSLQYVYLIPCGDVLPRDALNLTKNSVCPVCQSNFENKNLIPLNPTFLDDEYKLQQRINELDLQHKFHNLKPKGSKKKRRRNEKQLGKIAKR</sequence>
<gene>
    <name evidence="2" type="primary">NCAS0B00160</name>
    <name evidence="2" type="ordered locus">NCAS_0B00160</name>
</gene>
<evidence type="ECO:0000313" key="3">
    <source>
        <dbReference type="Proteomes" id="UP000001640"/>
    </source>
</evidence>
<proteinExistence type="predicted"/>
<dbReference type="PANTHER" id="PTHR12775">
    <property type="entry name" value="PROTEIN C20ORF43 HOMOLOG"/>
    <property type="match status" value="1"/>
</dbReference>
<dbReference type="KEGG" id="ncs:NCAS_0B00160"/>
<protein>
    <recommendedName>
        <fullName evidence="4">Replication termination factor 2</fullName>
    </recommendedName>
</protein>
<dbReference type="EMBL" id="HE576753">
    <property type="protein sequence ID" value="CCC68100.1"/>
    <property type="molecule type" value="Genomic_DNA"/>
</dbReference>
<dbReference type="OrthoDB" id="247013at2759"/>
<evidence type="ECO:0008006" key="4">
    <source>
        <dbReference type="Google" id="ProtNLM"/>
    </source>
</evidence>
<dbReference type="GeneID" id="96901665"/>
<feature type="compositionally biased region" description="Basic residues" evidence="1">
    <location>
        <begin position="200"/>
        <end position="212"/>
    </location>
</feature>
<reference key="2">
    <citation type="submission" date="2011-08" db="EMBL/GenBank/DDBJ databases">
        <title>Genome sequence of Naumovozyma castellii.</title>
        <authorList>
            <person name="Gordon J.L."/>
            <person name="Armisen D."/>
            <person name="Proux-Wera E."/>
            <person name="OhEigeartaigh S.S."/>
            <person name="Byrne K.P."/>
            <person name="Wolfe K.H."/>
        </authorList>
    </citation>
    <scope>NUCLEOTIDE SEQUENCE</scope>
    <source>
        <strain>Type strain:CBS 4309</strain>
    </source>
</reference>
<dbReference type="GO" id="GO:0006274">
    <property type="term" value="P:DNA replication termination"/>
    <property type="evidence" value="ECO:0007669"/>
    <property type="project" value="TreeGrafter"/>
</dbReference>
<name>G0VAX8_NAUCA</name>
<dbReference type="PANTHER" id="PTHR12775:SF0">
    <property type="entry name" value="REPLICATION TERMINATION FACTOR 2"/>
    <property type="match status" value="1"/>
</dbReference>
<dbReference type="InterPro" id="IPR006735">
    <property type="entry name" value="Rtf2"/>
</dbReference>
<organism evidence="2 3">
    <name type="scientific">Naumovozyma castellii</name>
    <name type="common">Yeast</name>
    <name type="synonym">Saccharomyces castellii</name>
    <dbReference type="NCBI Taxonomy" id="27288"/>
    <lineage>
        <taxon>Eukaryota</taxon>
        <taxon>Fungi</taxon>
        <taxon>Dikarya</taxon>
        <taxon>Ascomycota</taxon>
        <taxon>Saccharomycotina</taxon>
        <taxon>Saccharomycetes</taxon>
        <taxon>Saccharomycetales</taxon>
        <taxon>Saccharomycetaceae</taxon>
        <taxon>Naumovozyma</taxon>
    </lineage>
</organism>